<dbReference type="AlphaFoldDB" id="A0A1M6WR14"/>
<organism evidence="1 2">
    <name type="scientific">Xylanibacter ruminicola</name>
    <name type="common">Prevotella ruminicola</name>
    <dbReference type="NCBI Taxonomy" id="839"/>
    <lineage>
        <taxon>Bacteria</taxon>
        <taxon>Pseudomonadati</taxon>
        <taxon>Bacteroidota</taxon>
        <taxon>Bacteroidia</taxon>
        <taxon>Bacteroidales</taxon>
        <taxon>Prevotellaceae</taxon>
        <taxon>Xylanibacter</taxon>
    </lineage>
</organism>
<dbReference type="Proteomes" id="UP000184130">
    <property type="component" value="Unassembled WGS sequence"/>
</dbReference>
<evidence type="ECO:0000313" key="1">
    <source>
        <dbReference type="EMBL" id="SHK96029.1"/>
    </source>
</evidence>
<gene>
    <name evidence="1" type="ORF">SAMN05216463_117100</name>
</gene>
<accession>A0A1M6WR14</accession>
<evidence type="ECO:0000313" key="2">
    <source>
        <dbReference type="Proteomes" id="UP000184130"/>
    </source>
</evidence>
<proteinExistence type="predicted"/>
<reference evidence="1 2" key="1">
    <citation type="submission" date="2016-11" db="EMBL/GenBank/DDBJ databases">
        <authorList>
            <person name="Jaros S."/>
            <person name="Januszkiewicz K."/>
            <person name="Wedrychowicz H."/>
        </authorList>
    </citation>
    <scope>NUCLEOTIDE SEQUENCE [LARGE SCALE GENOMIC DNA]</scope>
    <source>
        <strain evidence="1 2">KHT3</strain>
    </source>
</reference>
<protein>
    <submittedName>
        <fullName evidence="1">Uncharacterized protein</fullName>
    </submittedName>
</protein>
<name>A0A1M6WR14_XYLRU</name>
<dbReference type="OrthoDB" id="1030249at2"/>
<dbReference type="EMBL" id="FRBD01000017">
    <property type="protein sequence ID" value="SHK96029.1"/>
    <property type="molecule type" value="Genomic_DNA"/>
</dbReference>
<dbReference type="RefSeq" id="WP_073209750.1">
    <property type="nucleotide sequence ID" value="NZ_FRBD01000017.1"/>
</dbReference>
<sequence length="93" mass="11136">MNKADRIVQHIVELQYRLCQVENNLQYIKVTQALKRSLEKFYGLLMNDQKLMSQYQSTYIGWFYAGLGHSLYDRVCNSLIEYRNGRRPFDNVH</sequence>